<accession>A0A1Y3BBC9</accession>
<dbReference type="PANTHER" id="PTHR22572">
    <property type="entry name" value="SUGAR-1-PHOSPHATE GUANYL TRANSFERASE"/>
    <property type="match status" value="1"/>
</dbReference>
<dbReference type="Proteomes" id="UP000194236">
    <property type="component" value="Unassembled WGS sequence"/>
</dbReference>
<comment type="caution">
    <text evidence="2">The sequence shown here is derived from an EMBL/GenBank/DDBJ whole genome shotgun (WGS) entry which is preliminary data.</text>
</comment>
<evidence type="ECO:0000313" key="3">
    <source>
        <dbReference type="Proteomes" id="UP000194236"/>
    </source>
</evidence>
<dbReference type="InterPro" id="IPR056729">
    <property type="entry name" value="GMPPB_C"/>
</dbReference>
<evidence type="ECO:0000259" key="1">
    <source>
        <dbReference type="Pfam" id="PF25087"/>
    </source>
</evidence>
<feature type="non-terminal residue" evidence="2">
    <location>
        <position position="1"/>
    </location>
</feature>
<keyword evidence="3" id="KW-1185">Reference proteome</keyword>
<feature type="domain" description="Mannose-1-phosphate guanyltransferase C-terminal" evidence="1">
    <location>
        <begin position="1"/>
        <end position="120"/>
    </location>
</feature>
<dbReference type="InterPro" id="IPR050486">
    <property type="entry name" value="Mannose-1P_guanyltransferase"/>
</dbReference>
<dbReference type="OrthoDB" id="285674at2759"/>
<dbReference type="Gene3D" id="2.160.10.10">
    <property type="entry name" value="Hexapeptide repeat proteins"/>
    <property type="match status" value="1"/>
</dbReference>
<protein>
    <recommendedName>
        <fullName evidence="1">Mannose-1-phosphate guanyltransferase C-terminal domain-containing protein</fullName>
    </recommendedName>
</protein>
<name>A0A1Y3BBC9_EURMA</name>
<gene>
    <name evidence="2" type="ORF">BLA29_011787</name>
</gene>
<evidence type="ECO:0000313" key="2">
    <source>
        <dbReference type="EMBL" id="OTF77208.1"/>
    </source>
</evidence>
<dbReference type="InterPro" id="IPR011004">
    <property type="entry name" value="Trimer_LpxA-like_sf"/>
</dbReference>
<organism evidence="2 3">
    <name type="scientific">Euroglyphus maynei</name>
    <name type="common">Mayne's house dust mite</name>
    <dbReference type="NCBI Taxonomy" id="6958"/>
    <lineage>
        <taxon>Eukaryota</taxon>
        <taxon>Metazoa</taxon>
        <taxon>Ecdysozoa</taxon>
        <taxon>Arthropoda</taxon>
        <taxon>Chelicerata</taxon>
        <taxon>Arachnida</taxon>
        <taxon>Acari</taxon>
        <taxon>Acariformes</taxon>
        <taxon>Sarcoptiformes</taxon>
        <taxon>Astigmata</taxon>
        <taxon>Psoroptidia</taxon>
        <taxon>Analgoidea</taxon>
        <taxon>Pyroglyphidae</taxon>
        <taxon>Pyroglyphinae</taxon>
        <taxon>Euroglyphus</taxon>
    </lineage>
</organism>
<dbReference type="SUPFAM" id="SSF51161">
    <property type="entry name" value="Trimeric LpxA-like enzymes"/>
    <property type="match status" value="1"/>
</dbReference>
<dbReference type="EMBL" id="MUJZ01033855">
    <property type="protein sequence ID" value="OTF77208.1"/>
    <property type="molecule type" value="Genomic_DNA"/>
</dbReference>
<sequence>IGPNVSISEGVKIGAGVRIKESIILKNVTLKNHSLIMYSVIGWNCAIGTWSRVEGTPCDPNPNRAYSKMENLPLFDCDGKLNPLITVLGCNVRVTSEIIILNSIVLPYKEINRSYKNEIIL</sequence>
<dbReference type="AlphaFoldDB" id="A0A1Y3BBC9"/>
<reference evidence="2 3" key="1">
    <citation type="submission" date="2017-03" db="EMBL/GenBank/DDBJ databases">
        <title>Genome Survey of Euroglyphus maynei.</title>
        <authorList>
            <person name="Arlian L.G."/>
            <person name="Morgan M.S."/>
            <person name="Rider S.D."/>
        </authorList>
    </citation>
    <scope>NUCLEOTIDE SEQUENCE [LARGE SCALE GENOMIC DNA]</scope>
    <source>
        <strain evidence="2">Arlian Lab</strain>
        <tissue evidence="2">Whole body</tissue>
    </source>
</reference>
<proteinExistence type="predicted"/>
<dbReference type="Pfam" id="PF25087">
    <property type="entry name" value="GMPPB_C"/>
    <property type="match status" value="1"/>
</dbReference>